<dbReference type="EMBL" id="JAGIKZ010000018">
    <property type="protein sequence ID" value="MBP2242307.1"/>
    <property type="molecule type" value="Genomic_DNA"/>
</dbReference>
<name>A0ABS4RHB9_9BACI</name>
<comment type="caution">
    <text evidence="1">The sequence shown here is derived from an EMBL/GenBank/DDBJ whole genome shotgun (WGS) entry which is preliminary data.</text>
</comment>
<evidence type="ECO:0000313" key="1">
    <source>
        <dbReference type="EMBL" id="MBP2242307.1"/>
    </source>
</evidence>
<dbReference type="RefSeq" id="WP_066394045.1">
    <property type="nucleotide sequence ID" value="NZ_JAGIKZ010000018.1"/>
</dbReference>
<gene>
    <name evidence="1" type="ORF">J2Z40_002881</name>
</gene>
<evidence type="ECO:0008006" key="3">
    <source>
        <dbReference type="Google" id="ProtNLM"/>
    </source>
</evidence>
<keyword evidence="2" id="KW-1185">Reference proteome</keyword>
<organism evidence="1 2">
    <name type="scientific">Cytobacillus eiseniae</name>
    <dbReference type="NCBI Taxonomy" id="762947"/>
    <lineage>
        <taxon>Bacteria</taxon>
        <taxon>Bacillati</taxon>
        <taxon>Bacillota</taxon>
        <taxon>Bacilli</taxon>
        <taxon>Bacillales</taxon>
        <taxon>Bacillaceae</taxon>
        <taxon>Cytobacillus</taxon>
    </lineage>
</organism>
<evidence type="ECO:0000313" key="2">
    <source>
        <dbReference type="Proteomes" id="UP001519293"/>
    </source>
</evidence>
<dbReference type="Proteomes" id="UP001519293">
    <property type="component" value="Unassembled WGS sequence"/>
</dbReference>
<reference evidence="1 2" key="1">
    <citation type="submission" date="2021-03" db="EMBL/GenBank/DDBJ databases">
        <title>Genomic Encyclopedia of Type Strains, Phase IV (KMG-IV): sequencing the most valuable type-strain genomes for metagenomic binning, comparative biology and taxonomic classification.</title>
        <authorList>
            <person name="Goeker M."/>
        </authorList>
    </citation>
    <scope>NUCLEOTIDE SEQUENCE [LARGE SCALE GENOMIC DNA]</scope>
    <source>
        <strain evidence="1 2">DSM 26675</strain>
    </source>
</reference>
<proteinExistence type="predicted"/>
<sequence length="181" mass="20702">MNKLLLSLLILLLLVGCQENKSGKLDTSKLNIIDTAYNEQGEVSFAVYEATSIKNSLKALPFKMKLPLRLPFESTEFQPARIIDMNNDGKTLVTTFDIHSKNQEELIILKIEAYFPSDITREPENAHYHEVELKNGIVGRKYATSIFFQVNDANFNIFYLNTQISSEQSDKELIEMANQMF</sequence>
<accession>A0ABS4RHB9</accession>
<protein>
    <recommendedName>
        <fullName evidence="3">Lipoprotein</fullName>
    </recommendedName>
</protein>
<dbReference type="PROSITE" id="PS51257">
    <property type="entry name" value="PROKAR_LIPOPROTEIN"/>
    <property type="match status" value="1"/>
</dbReference>